<name>A0ACC5W895_PANGG</name>
<evidence type="ECO:0000313" key="2">
    <source>
        <dbReference type="Proteomes" id="UP000829447"/>
    </source>
</evidence>
<organism evidence="1 2">
    <name type="scientific">Pangasianodon gigas</name>
    <name type="common">Mekong giant catfish</name>
    <name type="synonym">Pangasius gigas</name>
    <dbReference type="NCBI Taxonomy" id="30993"/>
    <lineage>
        <taxon>Eukaryota</taxon>
        <taxon>Metazoa</taxon>
        <taxon>Chordata</taxon>
        <taxon>Craniata</taxon>
        <taxon>Vertebrata</taxon>
        <taxon>Euteleostomi</taxon>
        <taxon>Actinopterygii</taxon>
        <taxon>Neopterygii</taxon>
        <taxon>Teleostei</taxon>
        <taxon>Ostariophysi</taxon>
        <taxon>Siluriformes</taxon>
        <taxon>Pangasiidae</taxon>
        <taxon>Pangasianodon</taxon>
    </lineage>
</organism>
<sequence length="752" mass="85518">MAEAGAECNIRVLCRFRPLNQYEILRGDKFLPVFQGDDTVIMGGKSFVFDRVFPTNTTQEQVYNSCAKQIVKDVLDGYNGTIFAYGQTSSGKTHTMEGKLHDPDNMGIIPRITDDIFNYIFAMDENLEFHIKVSYFEIYMDKIRDLLDVSKTNLSVHEDKNRVPYVKGCTERFVSSPEEVMDVIDEGKSNRHVAVTNMNEHSSRSHSIFLINIKQEHVETEQKLSGKLYLVDLAGSEKVSKTGAEGSVLDEAKNINKSLSALGNVISALAEGTKTHVPYRDSKMTRILQDSLGGNCRTTMFICCSPSSYNEAETKSTLMFGQRAKTIRNTASVNLELTADQYRRKYEKEKEKNKSLKESILRLEAELKRWRNGEAVPEVEQDGVCVVESELSEDAALDDRSSGPSSVPLTVTEEELCKLYKQLDDKDDEINLQSQLVEKLKKQMLDQEEVLASSRADSERVQCELGHLQAESESAKAEVKEVLQALEELALSYDQKSHEAQNKSMENKLLTQELAQKMTDLMCLETEFSQLQEVNNQQRKRITEVLNTLLKDLSDFSIILGSGEIRLPHDLSGVLEGEYAVVCVYISKVKSELKSLVNRCRQLENLQTDSQRKMEETGRELSSCQLLISQHEAKIRSLTEYMQNMELKKRQLEENCDCLVTEIARLQNAESLQENQQDSEEAGEPKHRGNHLESQHKQLGRLRDDINNKQKIIDELTDENQRLVVELQQLRAEFVSLKSQDCEKSARLEELK</sequence>
<dbReference type="EMBL" id="CM040455">
    <property type="protein sequence ID" value="MCI4375279.1"/>
    <property type="molecule type" value="Genomic_DNA"/>
</dbReference>
<accession>A0ACC5W895</accession>
<dbReference type="Proteomes" id="UP000829447">
    <property type="component" value="Linkage Group LG2"/>
</dbReference>
<evidence type="ECO:0000313" key="1">
    <source>
        <dbReference type="EMBL" id="MCI4375279.1"/>
    </source>
</evidence>
<comment type="caution">
    <text evidence="1">The sequence shown here is derived from an EMBL/GenBank/DDBJ whole genome shotgun (WGS) entry which is preliminary data.</text>
</comment>
<proteinExistence type="predicted"/>
<keyword evidence="2" id="KW-1185">Reference proteome</keyword>
<protein>
    <submittedName>
        <fullName evidence="1">Uncharacterized protein</fullName>
    </submittedName>
</protein>
<reference evidence="1 2" key="1">
    <citation type="journal article" date="2022" name="bioRxiv">
        <title>An ancient truncated duplication of the anti-Mullerian hormone receptor type 2 gene is a potential conserved master sex determinant in the Pangasiidae catfish family.</title>
        <authorList>
            <person name="Wen M."/>
            <person name="Pan Q."/>
            <person name="Jouanno E."/>
            <person name="Montfort J."/>
            <person name="Zahm M."/>
            <person name="Cabau C."/>
            <person name="Klopp C."/>
            <person name="Iampietro C."/>
            <person name="Roques C."/>
            <person name="Bouchez O."/>
            <person name="Castinel A."/>
            <person name="Donnadieu C."/>
            <person name="Parrinello H."/>
            <person name="Poncet C."/>
            <person name="Belmonte E."/>
            <person name="Gautier V."/>
            <person name="Avarre J.-C."/>
            <person name="Dugue R."/>
            <person name="Gustiano R."/>
            <person name="Ha T.T.T."/>
            <person name="Campet M."/>
            <person name="Sriphairoj K."/>
            <person name="Ribolli J."/>
            <person name="de Almeida F.L."/>
            <person name="Desvignes T."/>
            <person name="Postlethwait J.H."/>
            <person name="Bucao C.F."/>
            <person name="Robinson-Rechavi M."/>
            <person name="Bobe J."/>
            <person name="Herpin A."/>
            <person name="Guiguen Y."/>
        </authorList>
    </citation>
    <scope>NUCLEOTIDE SEQUENCE [LARGE SCALE GENOMIC DNA]</scope>
    <source>
        <strain evidence="1">YG-Dec2019</strain>
    </source>
</reference>
<gene>
    <name evidence="1" type="ORF">PGIGA_G00107560</name>
</gene>